<evidence type="ECO:0000256" key="6">
    <source>
        <dbReference type="ARBA" id="ARBA00022500"/>
    </source>
</evidence>
<keyword evidence="6" id="KW-0145">Chemotaxis</keyword>
<evidence type="ECO:0000256" key="2">
    <source>
        <dbReference type="ARBA" id="ARBA00010004"/>
    </source>
</evidence>
<dbReference type="GO" id="GO:0009288">
    <property type="term" value="C:bacterial-type flagellum"/>
    <property type="evidence" value="ECO:0007669"/>
    <property type="project" value="InterPro"/>
</dbReference>
<evidence type="ECO:0000313" key="13">
    <source>
        <dbReference type="Proteomes" id="UP000297597"/>
    </source>
</evidence>
<dbReference type="InterPro" id="IPR053716">
    <property type="entry name" value="Flag_assembly_chemotaxis_eff"/>
</dbReference>
<dbReference type="GO" id="GO:0015031">
    <property type="term" value="P:protein transport"/>
    <property type="evidence" value="ECO:0007669"/>
    <property type="project" value="UniProtKB-KW"/>
</dbReference>
<dbReference type="EMBL" id="QFFZ01000017">
    <property type="protein sequence ID" value="TEB11155.1"/>
    <property type="molecule type" value="Genomic_DNA"/>
</dbReference>
<keyword evidence="13" id="KW-1185">Reference proteome</keyword>
<gene>
    <name evidence="12" type="ORF">Pmgp_01851</name>
</gene>
<protein>
    <recommendedName>
        <fullName evidence="3">Flagellar FliJ protein</fullName>
    </recommendedName>
</protein>
<sequence>MARFKFQLEPVLLQRSTKEEAAEQALALACNEYNNRCEILNYTKRRLEEALILDEENIDVFENMHLDLYREFLSKKIISQEKDVNDAANALEHSRQAAVQARQERQAIEKLKEKHLRIHKREEEAKEQKLVDELALYSHFRSTE</sequence>
<evidence type="ECO:0000256" key="9">
    <source>
        <dbReference type="ARBA" id="ARBA00023136"/>
    </source>
</evidence>
<keyword evidence="5" id="KW-1003">Cell membrane</keyword>
<dbReference type="GO" id="GO:0006935">
    <property type="term" value="P:chemotaxis"/>
    <property type="evidence" value="ECO:0007669"/>
    <property type="project" value="UniProtKB-KW"/>
</dbReference>
<evidence type="ECO:0000256" key="8">
    <source>
        <dbReference type="ARBA" id="ARBA00022927"/>
    </source>
</evidence>
<keyword evidence="9" id="KW-0472">Membrane</keyword>
<keyword evidence="7" id="KW-1005">Bacterial flagellum biogenesis</keyword>
<dbReference type="AlphaFoldDB" id="A0A4Y7RQ87"/>
<keyword evidence="10" id="KW-1006">Bacterial flagellum protein export</keyword>
<dbReference type="GO" id="GO:0005886">
    <property type="term" value="C:plasma membrane"/>
    <property type="evidence" value="ECO:0007669"/>
    <property type="project" value="UniProtKB-SubCell"/>
</dbReference>
<reference evidence="12 13" key="1">
    <citation type="journal article" date="2018" name="Environ. Microbiol.">
        <title>Novel energy conservation strategies and behaviour of Pelotomaculum schinkii driving syntrophic propionate catabolism.</title>
        <authorList>
            <person name="Hidalgo-Ahumada C.A.P."/>
            <person name="Nobu M.K."/>
            <person name="Narihiro T."/>
            <person name="Tamaki H."/>
            <person name="Liu W.T."/>
            <person name="Kamagata Y."/>
            <person name="Stams A.J.M."/>
            <person name="Imachi H."/>
            <person name="Sousa D.Z."/>
        </authorList>
    </citation>
    <scope>NUCLEOTIDE SEQUENCE [LARGE SCALE GENOMIC DNA]</scope>
    <source>
        <strain evidence="12 13">MGP</strain>
    </source>
</reference>
<dbReference type="OrthoDB" id="1727315at2"/>
<comment type="similarity">
    <text evidence="2">Belongs to the FliJ family.</text>
</comment>
<name>A0A4Y7RQ87_9FIRM</name>
<dbReference type="RefSeq" id="WP_134213701.1">
    <property type="nucleotide sequence ID" value="NZ_QFFZ01000017.1"/>
</dbReference>
<dbReference type="NCBIfam" id="TIGR02473">
    <property type="entry name" value="flagell_FliJ"/>
    <property type="match status" value="1"/>
</dbReference>
<feature type="coiled-coil region" evidence="11">
    <location>
        <begin position="84"/>
        <end position="128"/>
    </location>
</feature>
<keyword evidence="8" id="KW-0653">Protein transport</keyword>
<keyword evidence="4" id="KW-0813">Transport</keyword>
<evidence type="ECO:0000256" key="10">
    <source>
        <dbReference type="ARBA" id="ARBA00023225"/>
    </source>
</evidence>
<accession>A0A4Y7RQ87</accession>
<comment type="caution">
    <text evidence="12">The sequence shown here is derived from an EMBL/GenBank/DDBJ whole genome shotgun (WGS) entry which is preliminary data.</text>
</comment>
<dbReference type="GO" id="GO:0044781">
    <property type="term" value="P:bacterial-type flagellum organization"/>
    <property type="evidence" value="ECO:0007669"/>
    <property type="project" value="UniProtKB-KW"/>
</dbReference>
<keyword evidence="11" id="KW-0175">Coiled coil</keyword>
<evidence type="ECO:0000313" key="12">
    <source>
        <dbReference type="EMBL" id="TEB11155.1"/>
    </source>
</evidence>
<dbReference type="Proteomes" id="UP000297597">
    <property type="component" value="Unassembled WGS sequence"/>
</dbReference>
<evidence type="ECO:0000256" key="7">
    <source>
        <dbReference type="ARBA" id="ARBA00022795"/>
    </source>
</evidence>
<evidence type="ECO:0000256" key="1">
    <source>
        <dbReference type="ARBA" id="ARBA00004413"/>
    </source>
</evidence>
<evidence type="ECO:0000256" key="4">
    <source>
        <dbReference type="ARBA" id="ARBA00022448"/>
    </source>
</evidence>
<evidence type="ECO:0000256" key="5">
    <source>
        <dbReference type="ARBA" id="ARBA00022475"/>
    </source>
</evidence>
<organism evidence="12 13">
    <name type="scientific">Pelotomaculum propionicicum</name>
    <dbReference type="NCBI Taxonomy" id="258475"/>
    <lineage>
        <taxon>Bacteria</taxon>
        <taxon>Bacillati</taxon>
        <taxon>Bacillota</taxon>
        <taxon>Clostridia</taxon>
        <taxon>Eubacteriales</taxon>
        <taxon>Desulfotomaculaceae</taxon>
        <taxon>Pelotomaculum</taxon>
    </lineage>
</organism>
<evidence type="ECO:0000256" key="3">
    <source>
        <dbReference type="ARBA" id="ARBA00020392"/>
    </source>
</evidence>
<proteinExistence type="inferred from homology"/>
<dbReference type="Gene3D" id="1.10.287.1700">
    <property type="match status" value="1"/>
</dbReference>
<dbReference type="Pfam" id="PF02050">
    <property type="entry name" value="FliJ"/>
    <property type="match status" value="1"/>
</dbReference>
<evidence type="ECO:0000256" key="11">
    <source>
        <dbReference type="SAM" id="Coils"/>
    </source>
</evidence>
<comment type="subcellular location">
    <subcellularLocation>
        <location evidence="1">Cell membrane</location>
        <topology evidence="1">Peripheral membrane protein</topology>
        <orientation evidence="1">Cytoplasmic side</orientation>
    </subcellularLocation>
</comment>
<dbReference type="InterPro" id="IPR012823">
    <property type="entry name" value="Flagell_FliJ"/>
</dbReference>
<dbReference type="GO" id="GO:0071973">
    <property type="term" value="P:bacterial-type flagellum-dependent cell motility"/>
    <property type="evidence" value="ECO:0007669"/>
    <property type="project" value="InterPro"/>
</dbReference>